<dbReference type="EMBL" id="JAPZVM010000002">
    <property type="protein sequence ID" value="MCZ8371895.1"/>
    <property type="molecule type" value="Genomic_DNA"/>
</dbReference>
<dbReference type="Proteomes" id="UP001141933">
    <property type="component" value="Unassembled WGS sequence"/>
</dbReference>
<organism evidence="1 2">
    <name type="scientific">Phocaeicola acetigenes</name>
    <dbReference type="NCBI Taxonomy" id="3016083"/>
    <lineage>
        <taxon>Bacteria</taxon>
        <taxon>Pseudomonadati</taxon>
        <taxon>Bacteroidota</taxon>
        <taxon>Bacteroidia</taxon>
        <taxon>Bacteroidales</taxon>
        <taxon>Bacteroidaceae</taxon>
        <taxon>Phocaeicola</taxon>
    </lineage>
</organism>
<evidence type="ECO:0000313" key="2">
    <source>
        <dbReference type="Proteomes" id="UP001141933"/>
    </source>
</evidence>
<evidence type="ECO:0008006" key="3">
    <source>
        <dbReference type="Google" id="ProtNLM"/>
    </source>
</evidence>
<evidence type="ECO:0000313" key="1">
    <source>
        <dbReference type="EMBL" id="MCZ8371895.1"/>
    </source>
</evidence>
<dbReference type="RefSeq" id="WP_269876955.1">
    <property type="nucleotide sequence ID" value="NZ_JAPZVM010000002.1"/>
</dbReference>
<protein>
    <recommendedName>
        <fullName evidence="3">Phage portal protein</fullName>
    </recommendedName>
</protein>
<comment type="caution">
    <text evidence="1">The sequence shown here is derived from an EMBL/GenBank/DDBJ whole genome shotgun (WGS) entry which is preliminary data.</text>
</comment>
<reference evidence="1" key="1">
    <citation type="submission" date="2022-12" db="EMBL/GenBank/DDBJ databases">
        <title>Phocaeicola acetigenes sp. nov., isolated feces from a healthy human.</title>
        <authorList>
            <person name="Do H."/>
            <person name="Ha Y.B."/>
            <person name="Kim J.-S."/>
            <person name="Suh M.K."/>
            <person name="Kim H.S."/>
            <person name="Lee J.-S."/>
        </authorList>
    </citation>
    <scope>NUCLEOTIDE SEQUENCE</scope>
    <source>
        <strain evidence="1">KGMB11183</strain>
    </source>
</reference>
<accession>A0ABT4PFR5</accession>
<keyword evidence="2" id="KW-1185">Reference proteome</keyword>
<proteinExistence type="predicted"/>
<sequence>MDKTRLQYDDGFMPGEIYDIEVSNVATEMSTVTDSSLVFDEDADIQTTPVPGRNGMSYVNFGTDNQLPFEIIKMIGVDEVMSQNKLFNVITCYGAGLKYMDVDTEKPTTHPDIKKWMRRNNLPTFQLEQATDMKYFFFCVSVIILSQDGRNINRLVHKEACYCRFEKARNGKINHVIYANYRSNTSLAPSDYEVIRLLDPRDPMGELMVLMGREPGRDGLTKVRTSERKFAVLVRFPTPGFQYYPIPYYTSIFRGDWYDIKRLIGKGKKAKLRNHASVKYQVEVHKDYWSNICTEERITDPLLKLERIKKEKENIKNFVSSIENSGKVWITGYYIDPNGREVKMVRINVIEAGKEGGDWSEDIQEASNITCYGDNIHPNLVGATPGKSQSNNSGSDKRELFTLKQALEIPFHDLMNIPHNIVIEYNGWSEKVYPDVPMVLLTTLDQNTDAKTTTSHISQNDDNN</sequence>
<gene>
    <name evidence="1" type="ORF">O6P32_04125</name>
</gene>
<name>A0ABT4PFR5_9BACT</name>